<dbReference type="EMBL" id="JBHLSS010000004">
    <property type="protein sequence ID" value="MFC0708315.1"/>
    <property type="molecule type" value="Genomic_DNA"/>
</dbReference>
<name>A0ABV6SJ09_AZOPA</name>
<feature type="compositionally biased region" description="Basic and acidic residues" evidence="1">
    <location>
        <begin position="1"/>
        <end position="35"/>
    </location>
</feature>
<reference evidence="2 3" key="1">
    <citation type="submission" date="2024-09" db="EMBL/GenBank/DDBJ databases">
        <authorList>
            <person name="Sun Q."/>
            <person name="Mori K."/>
        </authorList>
    </citation>
    <scope>NUCLEOTIDE SEQUENCE [LARGE SCALE GENOMIC DNA]</scope>
    <source>
        <strain evidence="2 3">NCAIM B.01794</strain>
    </source>
</reference>
<feature type="region of interest" description="Disordered" evidence="1">
    <location>
        <begin position="1"/>
        <end position="120"/>
    </location>
</feature>
<comment type="caution">
    <text evidence="2">The sequence shown here is derived from an EMBL/GenBank/DDBJ whole genome shotgun (WGS) entry which is preliminary data.</text>
</comment>
<sequence length="120" mass="13185">MSLVEEKDQAQHHADRLADGIDERKRLTTAEESHRQQHAQAAARSGRQPASENCVETPRTDPEQPETEDDQTIAGHRGNDGYCTQVPKRKNHAARHGWGTGGEPDACGKTVDGARQSPPR</sequence>
<proteinExistence type="predicted"/>
<evidence type="ECO:0000313" key="2">
    <source>
        <dbReference type="EMBL" id="MFC0708315.1"/>
    </source>
</evidence>
<gene>
    <name evidence="2" type="ORF">ACFFGX_01430</name>
</gene>
<dbReference type="RefSeq" id="WP_376942171.1">
    <property type="nucleotide sequence ID" value="NZ_CP171449.1"/>
</dbReference>
<accession>A0ABV6SJ09</accession>
<keyword evidence="3" id="KW-1185">Reference proteome</keyword>
<evidence type="ECO:0000256" key="1">
    <source>
        <dbReference type="SAM" id="MobiDB-lite"/>
    </source>
</evidence>
<evidence type="ECO:0000313" key="3">
    <source>
        <dbReference type="Proteomes" id="UP001589891"/>
    </source>
</evidence>
<organism evidence="2 3">
    <name type="scientific">Azorhizophilus paspali</name>
    <name type="common">Azotobacter paspali</name>
    <dbReference type="NCBI Taxonomy" id="69963"/>
    <lineage>
        <taxon>Bacteria</taxon>
        <taxon>Pseudomonadati</taxon>
        <taxon>Pseudomonadota</taxon>
        <taxon>Gammaproteobacteria</taxon>
        <taxon>Pseudomonadales</taxon>
        <taxon>Pseudomonadaceae</taxon>
        <taxon>Azorhizophilus</taxon>
    </lineage>
</organism>
<dbReference type="Proteomes" id="UP001589891">
    <property type="component" value="Unassembled WGS sequence"/>
</dbReference>
<protein>
    <submittedName>
        <fullName evidence="2">Uncharacterized protein</fullName>
    </submittedName>
</protein>